<reference evidence="1" key="2">
    <citation type="submission" date="2024-05" db="EMBL/GenBank/DDBJ databases">
        <title>Rhodohalobacter halophilus gen. nov., sp. nov., a moderately halophilic member of the family Balneolaceae.</title>
        <authorList>
            <person name="Xia J."/>
        </authorList>
    </citation>
    <scope>NUCLEOTIDE SEQUENCE</scope>
    <source>
        <strain evidence="1">WB101</strain>
    </source>
</reference>
<reference evidence="1" key="1">
    <citation type="submission" date="2022-01" db="EMBL/GenBank/DDBJ databases">
        <authorList>
            <person name="Wang Y."/>
        </authorList>
    </citation>
    <scope>NUCLEOTIDE SEQUENCE</scope>
    <source>
        <strain evidence="1">WB101</strain>
    </source>
</reference>
<proteinExistence type="predicted"/>
<comment type="caution">
    <text evidence="1">The sequence shown here is derived from an EMBL/GenBank/DDBJ whole genome shotgun (WGS) entry which is preliminary data.</text>
</comment>
<evidence type="ECO:0000313" key="1">
    <source>
        <dbReference type="EMBL" id="MCG2588039.1"/>
    </source>
</evidence>
<evidence type="ECO:0000313" key="2">
    <source>
        <dbReference type="Proteomes" id="UP001165366"/>
    </source>
</evidence>
<dbReference type="Proteomes" id="UP001165366">
    <property type="component" value="Unassembled WGS sequence"/>
</dbReference>
<keyword evidence="2" id="KW-1185">Reference proteome</keyword>
<name>A0ABS9KB06_9BACT</name>
<dbReference type="EMBL" id="JAKLWS010000005">
    <property type="protein sequence ID" value="MCG2588039.1"/>
    <property type="molecule type" value="Genomic_DNA"/>
</dbReference>
<sequence>MDLITRYLAIIMVFIFTNNQSGIAQSIELQPDSFVRYVMDPATFQEDANSNSIWKLAPSAEKILLFTDRAQKIMVNQLLKPARINPFQV</sequence>
<gene>
    <name evidence="1" type="ORF">L6773_05650</name>
</gene>
<accession>A0ABS9KB06</accession>
<organism evidence="1 2">
    <name type="scientific">Rhodohalobacter sulfatireducens</name>
    <dbReference type="NCBI Taxonomy" id="2911366"/>
    <lineage>
        <taxon>Bacteria</taxon>
        <taxon>Pseudomonadati</taxon>
        <taxon>Balneolota</taxon>
        <taxon>Balneolia</taxon>
        <taxon>Balneolales</taxon>
        <taxon>Balneolaceae</taxon>
        <taxon>Rhodohalobacter</taxon>
    </lineage>
</organism>
<protein>
    <submittedName>
        <fullName evidence="1">Uncharacterized protein</fullName>
    </submittedName>
</protein>